<dbReference type="FunFam" id="1.10.3470.10:FF:000001">
    <property type="entry name" value="Vitamin B12 ABC transporter permease BtuC"/>
    <property type="match status" value="1"/>
</dbReference>
<evidence type="ECO:0000256" key="8">
    <source>
        <dbReference type="SAM" id="Phobius"/>
    </source>
</evidence>
<accession>A0AAJ5WUE9</accession>
<feature type="transmembrane region" description="Helical" evidence="8">
    <location>
        <begin position="132"/>
        <end position="154"/>
    </location>
</feature>
<dbReference type="EMBL" id="CP119311">
    <property type="protein sequence ID" value="WEK37321.1"/>
    <property type="molecule type" value="Genomic_DNA"/>
</dbReference>
<dbReference type="SUPFAM" id="SSF81345">
    <property type="entry name" value="ABC transporter involved in vitamin B12 uptake, BtuC"/>
    <property type="match status" value="1"/>
</dbReference>
<dbReference type="Proteomes" id="UP001220610">
    <property type="component" value="Chromosome"/>
</dbReference>
<dbReference type="AlphaFoldDB" id="A0AAJ5WUE9"/>
<evidence type="ECO:0000256" key="1">
    <source>
        <dbReference type="ARBA" id="ARBA00004651"/>
    </source>
</evidence>
<evidence type="ECO:0000313" key="9">
    <source>
        <dbReference type="EMBL" id="WEK37321.1"/>
    </source>
</evidence>
<keyword evidence="5 8" id="KW-0812">Transmembrane</keyword>
<feature type="transmembrane region" description="Helical" evidence="8">
    <location>
        <begin position="63"/>
        <end position="86"/>
    </location>
</feature>
<dbReference type="PANTHER" id="PTHR30472:SF25">
    <property type="entry name" value="ABC TRANSPORTER PERMEASE PROTEIN MJ0876-RELATED"/>
    <property type="match status" value="1"/>
</dbReference>
<evidence type="ECO:0000313" key="10">
    <source>
        <dbReference type="Proteomes" id="UP001220610"/>
    </source>
</evidence>
<dbReference type="PANTHER" id="PTHR30472">
    <property type="entry name" value="FERRIC ENTEROBACTIN TRANSPORT SYSTEM PERMEASE PROTEIN"/>
    <property type="match status" value="1"/>
</dbReference>
<dbReference type="GO" id="GO:0033214">
    <property type="term" value="P:siderophore-iron import into cell"/>
    <property type="evidence" value="ECO:0007669"/>
    <property type="project" value="TreeGrafter"/>
</dbReference>
<evidence type="ECO:0000256" key="2">
    <source>
        <dbReference type="ARBA" id="ARBA00007935"/>
    </source>
</evidence>
<dbReference type="Pfam" id="PF01032">
    <property type="entry name" value="FecCD"/>
    <property type="match status" value="1"/>
</dbReference>
<reference evidence="9" key="1">
    <citation type="submission" date="2023-03" db="EMBL/GenBank/DDBJ databases">
        <title>Andean soil-derived lignocellulolytic bacterial consortium as a source of novel taxa and putative plastic-active enzymes.</title>
        <authorList>
            <person name="Diaz-Garcia L."/>
            <person name="Chuvochina M."/>
            <person name="Feuerriegel G."/>
            <person name="Bunk B."/>
            <person name="Sproer C."/>
            <person name="Streit W.R."/>
            <person name="Rodriguez L.M."/>
            <person name="Overmann J."/>
            <person name="Jimenez D.J."/>
        </authorList>
    </citation>
    <scope>NUCLEOTIDE SEQUENCE</scope>
    <source>
        <strain evidence="9">MAG 7</strain>
    </source>
</reference>
<evidence type="ECO:0000256" key="3">
    <source>
        <dbReference type="ARBA" id="ARBA00022448"/>
    </source>
</evidence>
<evidence type="ECO:0000256" key="6">
    <source>
        <dbReference type="ARBA" id="ARBA00022989"/>
    </source>
</evidence>
<dbReference type="Gene3D" id="1.10.3470.10">
    <property type="entry name" value="ABC transporter involved in vitamin B12 uptake, BtuC"/>
    <property type="match status" value="1"/>
</dbReference>
<feature type="transmembrane region" description="Helical" evidence="8">
    <location>
        <begin position="324"/>
        <end position="343"/>
    </location>
</feature>
<dbReference type="GO" id="GO:0022857">
    <property type="term" value="F:transmembrane transporter activity"/>
    <property type="evidence" value="ECO:0007669"/>
    <property type="project" value="InterPro"/>
</dbReference>
<organism evidence="9 10">
    <name type="scientific">Candidatus Pseudobacter hemicellulosilyticus</name>
    <dbReference type="NCBI Taxonomy" id="3121375"/>
    <lineage>
        <taxon>Bacteria</taxon>
        <taxon>Pseudomonadati</taxon>
        <taxon>Bacteroidota</taxon>
        <taxon>Chitinophagia</taxon>
        <taxon>Chitinophagales</taxon>
        <taxon>Chitinophagaceae</taxon>
        <taxon>Pseudobacter</taxon>
    </lineage>
</organism>
<protein>
    <submittedName>
        <fullName evidence="9">Iron ABC transporter permease</fullName>
    </submittedName>
</protein>
<keyword evidence="4" id="KW-1003">Cell membrane</keyword>
<dbReference type="CDD" id="cd06550">
    <property type="entry name" value="TM_ABC_iron-siderophores_like"/>
    <property type="match status" value="1"/>
</dbReference>
<evidence type="ECO:0000256" key="7">
    <source>
        <dbReference type="ARBA" id="ARBA00023136"/>
    </source>
</evidence>
<sequence length="354" mass="37391">MHRQQKRWITIGLLFLLLAVVIVSAGIGAMSIRPLQVLAILLDPLGIHLGVPYDEGMASVLLYIRLPRVVLAILVGSGLAISGVAMQGLFRNPLADPGLIGISAGASLCAVLVIVLLSSLPMLRFEALLPRYYLLNILTFIGACATSLLVFRLARSGGKTMLTTMLLAGLALNALCRALTDLVTYLANDQELRNATFWSMGSLGGATWNLVLTLLPFIMIPVLLLPGLAKSLNAFALGEREAAYLGINVKRLKTLIIVLATLSVGACVAVAGIIGFVGLIVPHMVRGLSGNDHRSLLLNSSLLGASLLSLADVCSRTVIAPAELPIGIVTAVLGTPVFIALLLKQKKQLRTVVS</sequence>
<comment type="subcellular location">
    <subcellularLocation>
        <location evidence="1">Cell membrane</location>
        <topology evidence="1">Multi-pass membrane protein</topology>
    </subcellularLocation>
</comment>
<evidence type="ECO:0000256" key="4">
    <source>
        <dbReference type="ARBA" id="ARBA00022475"/>
    </source>
</evidence>
<keyword evidence="7 8" id="KW-0472">Membrane</keyword>
<dbReference type="InterPro" id="IPR037294">
    <property type="entry name" value="ABC_BtuC-like"/>
</dbReference>
<feature type="transmembrane region" description="Helical" evidence="8">
    <location>
        <begin position="206"/>
        <end position="225"/>
    </location>
</feature>
<keyword evidence="6 8" id="KW-1133">Transmembrane helix</keyword>
<dbReference type="GO" id="GO:0005886">
    <property type="term" value="C:plasma membrane"/>
    <property type="evidence" value="ECO:0007669"/>
    <property type="project" value="UniProtKB-SubCell"/>
</dbReference>
<feature type="transmembrane region" description="Helical" evidence="8">
    <location>
        <begin position="255"/>
        <end position="281"/>
    </location>
</feature>
<proteinExistence type="inferred from homology"/>
<gene>
    <name evidence="9" type="ORF">P0Y53_07395</name>
</gene>
<feature type="transmembrane region" description="Helical" evidence="8">
    <location>
        <begin position="98"/>
        <end position="120"/>
    </location>
</feature>
<name>A0AAJ5WUE9_9BACT</name>
<comment type="similarity">
    <text evidence="2">Belongs to the binding-protein-dependent transport system permease family. FecCD subfamily.</text>
</comment>
<keyword evidence="3" id="KW-0813">Transport</keyword>
<evidence type="ECO:0000256" key="5">
    <source>
        <dbReference type="ARBA" id="ARBA00022692"/>
    </source>
</evidence>
<feature type="transmembrane region" description="Helical" evidence="8">
    <location>
        <begin position="166"/>
        <end position="186"/>
    </location>
</feature>
<dbReference type="InterPro" id="IPR000522">
    <property type="entry name" value="ABC_transptr_permease_BtuC"/>
</dbReference>